<name>A0A939EM62_9HYPH</name>
<dbReference type="PANTHER" id="PTHR34821:SF2">
    <property type="entry name" value="INNER MEMBRANE PROTEIN YDCZ"/>
    <property type="match status" value="1"/>
</dbReference>
<evidence type="ECO:0000313" key="2">
    <source>
        <dbReference type="EMBL" id="MBO0344372.1"/>
    </source>
</evidence>
<dbReference type="EMBL" id="JAFLNF010000002">
    <property type="protein sequence ID" value="MBO0344372.1"/>
    <property type="molecule type" value="Genomic_DNA"/>
</dbReference>
<dbReference type="GO" id="GO:0005886">
    <property type="term" value="C:plasma membrane"/>
    <property type="evidence" value="ECO:0007669"/>
    <property type="project" value="TreeGrafter"/>
</dbReference>
<comment type="caution">
    <text evidence="2">The sequence shown here is derived from an EMBL/GenBank/DDBJ whole genome shotgun (WGS) entry which is preliminary data.</text>
</comment>
<feature type="transmembrane region" description="Helical" evidence="1">
    <location>
        <begin position="34"/>
        <end position="55"/>
    </location>
</feature>
<reference evidence="2" key="1">
    <citation type="submission" date="2021-03" db="EMBL/GenBank/DDBJ databases">
        <title>Roseibium sp. CAU 1637 isolated from Incheon.</title>
        <authorList>
            <person name="Kim W."/>
        </authorList>
    </citation>
    <scope>NUCLEOTIDE SEQUENCE</scope>
    <source>
        <strain evidence="2">CAU 1637</strain>
    </source>
</reference>
<dbReference type="InterPro" id="IPR006750">
    <property type="entry name" value="YdcZ"/>
</dbReference>
<sequence length="143" mass="14982">MTQILTLLVVFVAGMGLSVEAGLLGPLGENVGHMSATLCIFLVGSLLLSLALVFARHRALPEMFAQPRWMLTGGVLGPVYVVIITTVTPLIGVGTTMVAILFGQVASGLALDHFGAFGVPRQRVDLYRLGALALIAAALILTR</sequence>
<dbReference type="Proteomes" id="UP000664779">
    <property type="component" value="Unassembled WGS sequence"/>
</dbReference>
<evidence type="ECO:0000313" key="3">
    <source>
        <dbReference type="Proteomes" id="UP000664779"/>
    </source>
</evidence>
<keyword evidence="3" id="KW-1185">Reference proteome</keyword>
<protein>
    <submittedName>
        <fullName evidence="2">DMT family transporter</fullName>
    </submittedName>
</protein>
<organism evidence="2 3">
    <name type="scientific">Roseibium limicola</name>
    <dbReference type="NCBI Taxonomy" id="2816037"/>
    <lineage>
        <taxon>Bacteria</taxon>
        <taxon>Pseudomonadati</taxon>
        <taxon>Pseudomonadota</taxon>
        <taxon>Alphaproteobacteria</taxon>
        <taxon>Hyphomicrobiales</taxon>
        <taxon>Stappiaceae</taxon>
        <taxon>Roseibium</taxon>
    </lineage>
</organism>
<feature type="transmembrane region" description="Helical" evidence="1">
    <location>
        <begin position="75"/>
        <end position="106"/>
    </location>
</feature>
<evidence type="ECO:0000256" key="1">
    <source>
        <dbReference type="SAM" id="Phobius"/>
    </source>
</evidence>
<keyword evidence="1" id="KW-1133">Transmembrane helix</keyword>
<dbReference type="Pfam" id="PF04657">
    <property type="entry name" value="DMT_YdcZ"/>
    <property type="match status" value="1"/>
</dbReference>
<keyword evidence="1" id="KW-0812">Transmembrane</keyword>
<accession>A0A939EM62</accession>
<keyword evidence="1" id="KW-0472">Membrane</keyword>
<gene>
    <name evidence="2" type="ORF">J0X15_03975</name>
</gene>
<dbReference type="AlphaFoldDB" id="A0A939EM62"/>
<dbReference type="PANTHER" id="PTHR34821">
    <property type="entry name" value="INNER MEMBRANE PROTEIN YDCZ"/>
    <property type="match status" value="1"/>
</dbReference>
<feature type="transmembrane region" description="Helical" evidence="1">
    <location>
        <begin position="126"/>
        <end position="142"/>
    </location>
</feature>
<dbReference type="RefSeq" id="WP_206938407.1">
    <property type="nucleotide sequence ID" value="NZ_JAFLNF010000002.1"/>
</dbReference>
<proteinExistence type="predicted"/>